<dbReference type="Pfam" id="PF00498">
    <property type="entry name" value="FHA"/>
    <property type="match status" value="1"/>
</dbReference>
<accession>A0A2M8P127</accession>
<dbReference type="AlphaFoldDB" id="A0A2M8P127"/>
<dbReference type="InterPro" id="IPR008984">
    <property type="entry name" value="SMAD_FHA_dom_sf"/>
</dbReference>
<dbReference type="CDD" id="cd00060">
    <property type="entry name" value="FHA"/>
    <property type="match status" value="1"/>
</dbReference>
<evidence type="ECO:0000313" key="2">
    <source>
        <dbReference type="EMBL" id="PJF31252.1"/>
    </source>
</evidence>
<dbReference type="Proteomes" id="UP000228921">
    <property type="component" value="Unassembled WGS sequence"/>
</dbReference>
<dbReference type="InterPro" id="IPR000253">
    <property type="entry name" value="FHA_dom"/>
</dbReference>
<sequence>MSDPKCPNCQAPCAQGDMVCRKCGMILFDPRNSTVHIRVNPELIRLRRRPEETQEILALDERTLQIHIRGLSERLIFEEGTSVVLGRIDLNSSDVARFDLTRFGGHERGVSREHCVISYHNGHFFVTDLNSSNGTYVNRKRLQPNEACLLNDGDELTLGNLSMTLRFLATERSEGA</sequence>
<dbReference type="PANTHER" id="PTHR23308">
    <property type="entry name" value="NUCLEAR INHIBITOR OF PROTEIN PHOSPHATASE-1"/>
    <property type="match status" value="1"/>
</dbReference>
<feature type="domain" description="FHA" evidence="1">
    <location>
        <begin position="83"/>
        <end position="142"/>
    </location>
</feature>
<name>A0A2M8P127_9CHLR</name>
<dbReference type="EMBL" id="PGTK01000004">
    <property type="protein sequence ID" value="PJF31252.1"/>
    <property type="molecule type" value="Genomic_DNA"/>
</dbReference>
<comment type="caution">
    <text evidence="2">The sequence shown here is derived from an EMBL/GenBank/DDBJ whole genome shotgun (WGS) entry which is preliminary data.</text>
</comment>
<dbReference type="SUPFAM" id="SSF49879">
    <property type="entry name" value="SMAD/FHA domain"/>
    <property type="match status" value="1"/>
</dbReference>
<dbReference type="PROSITE" id="PS50006">
    <property type="entry name" value="FHA_DOMAIN"/>
    <property type="match status" value="1"/>
</dbReference>
<evidence type="ECO:0000259" key="1">
    <source>
        <dbReference type="PROSITE" id="PS50006"/>
    </source>
</evidence>
<proteinExistence type="predicted"/>
<protein>
    <recommendedName>
        <fullName evidence="1">FHA domain-containing protein</fullName>
    </recommendedName>
</protein>
<evidence type="ECO:0000313" key="3">
    <source>
        <dbReference type="Proteomes" id="UP000228921"/>
    </source>
</evidence>
<dbReference type="InterPro" id="IPR050923">
    <property type="entry name" value="Cell_Proc_Reg/RNA_Proc"/>
</dbReference>
<gene>
    <name evidence="2" type="ORF">CUN51_05140</name>
</gene>
<dbReference type="Gene3D" id="2.60.200.20">
    <property type="match status" value="1"/>
</dbReference>
<reference evidence="2 3" key="1">
    <citation type="submission" date="2017-11" db="EMBL/GenBank/DDBJ databases">
        <title>Evolution of Phototrophy in the Chloroflexi Phylum Driven by Horizontal Gene Transfer.</title>
        <authorList>
            <person name="Ward L.M."/>
            <person name="Hemp J."/>
            <person name="Shih P.M."/>
            <person name="Mcglynn S.E."/>
            <person name="Fischer W."/>
        </authorList>
    </citation>
    <scope>NUCLEOTIDE SEQUENCE [LARGE SCALE GENOMIC DNA]</scope>
    <source>
        <strain evidence="2">CP2_2F</strain>
    </source>
</reference>
<dbReference type="SMART" id="SM00240">
    <property type="entry name" value="FHA"/>
    <property type="match status" value="1"/>
</dbReference>
<organism evidence="2 3">
    <name type="scientific">Candidatus Thermofonsia Clade 1 bacterium</name>
    <dbReference type="NCBI Taxonomy" id="2364210"/>
    <lineage>
        <taxon>Bacteria</taxon>
        <taxon>Bacillati</taxon>
        <taxon>Chloroflexota</taxon>
        <taxon>Candidatus Thermofontia</taxon>
        <taxon>Candidatus Thermofonsia Clade 1</taxon>
    </lineage>
</organism>